<organism evidence="3 4">
    <name type="scientific">Agromyces bracchium</name>
    <dbReference type="NCBI Taxonomy" id="88376"/>
    <lineage>
        <taxon>Bacteria</taxon>
        <taxon>Bacillati</taxon>
        <taxon>Actinomycetota</taxon>
        <taxon>Actinomycetes</taxon>
        <taxon>Micrococcales</taxon>
        <taxon>Microbacteriaceae</taxon>
        <taxon>Agromyces</taxon>
    </lineage>
</organism>
<proteinExistence type="predicted"/>
<evidence type="ECO:0000313" key="4">
    <source>
        <dbReference type="Proteomes" id="UP000433071"/>
    </source>
</evidence>
<dbReference type="OrthoDB" id="5116168at2"/>
<comment type="caution">
    <text evidence="3">The sequence shown here is derived from an EMBL/GenBank/DDBJ whole genome shotgun (WGS) entry which is preliminary data.</text>
</comment>
<evidence type="ECO:0000313" key="3">
    <source>
        <dbReference type="EMBL" id="MTH68812.1"/>
    </source>
</evidence>
<accession>A0A6I3M9K4</accession>
<dbReference type="Pfam" id="PF11209">
    <property type="entry name" value="LmeA"/>
    <property type="match status" value="1"/>
</dbReference>
<name>A0A6I3M9K4_9MICO</name>
<dbReference type="Proteomes" id="UP000433071">
    <property type="component" value="Unassembled WGS sequence"/>
</dbReference>
<keyword evidence="2" id="KW-0472">Membrane</keyword>
<keyword evidence="2" id="KW-0812">Transmembrane</keyword>
<dbReference type="AlphaFoldDB" id="A0A6I3M9K4"/>
<evidence type="ECO:0000256" key="2">
    <source>
        <dbReference type="SAM" id="Phobius"/>
    </source>
</evidence>
<protein>
    <submittedName>
        <fullName evidence="3">DUF2993 domain-containing protein</fullName>
    </submittedName>
</protein>
<sequence length="268" mass="27090">MTSRDAETVPVEPMGGADGAPRRSRRGGCAVVVVLVLVAVIAALLVLVETVGRAIAERNVADSIEQSLPEGVEGEVSVDIRGFSALWQAMTGSIDEMVATAPELVVNGVPVDVTVTAYGVPLAEGGTLERGEVEASIDGDAVDEIAASQGITGGLTLGEGTVAYEDETTFLGIPIGFSITAEPEAAGDRVLLRPVAADISAGGGSFDASGLVDRILGGDPVPVCVADRLPEGVEVSGIDVEPDLVTVRLEASGLPLAEETLATTGTCG</sequence>
<gene>
    <name evidence="3" type="ORF">GJ743_10560</name>
</gene>
<evidence type="ECO:0000256" key="1">
    <source>
        <dbReference type="SAM" id="MobiDB-lite"/>
    </source>
</evidence>
<feature type="region of interest" description="Disordered" evidence="1">
    <location>
        <begin position="1"/>
        <end position="24"/>
    </location>
</feature>
<reference evidence="3 4" key="1">
    <citation type="submission" date="2019-11" db="EMBL/GenBank/DDBJ databases">
        <title>Agromyces kandeliae sp. nov., isolated from mangrove soil.</title>
        <authorList>
            <person name="Wang R."/>
        </authorList>
    </citation>
    <scope>NUCLEOTIDE SEQUENCE [LARGE SCALE GENOMIC DNA]</scope>
    <source>
        <strain evidence="3 4">JCM 11433</strain>
    </source>
</reference>
<dbReference type="EMBL" id="WMLB01000023">
    <property type="protein sequence ID" value="MTH68812.1"/>
    <property type="molecule type" value="Genomic_DNA"/>
</dbReference>
<keyword evidence="2" id="KW-1133">Transmembrane helix</keyword>
<dbReference type="RefSeq" id="WP_155051872.1">
    <property type="nucleotide sequence ID" value="NZ_BAAAIB010000002.1"/>
</dbReference>
<keyword evidence="4" id="KW-1185">Reference proteome</keyword>
<feature type="transmembrane region" description="Helical" evidence="2">
    <location>
        <begin position="29"/>
        <end position="48"/>
    </location>
</feature>
<dbReference type="InterPro" id="IPR021373">
    <property type="entry name" value="DUF2993"/>
</dbReference>